<keyword evidence="4" id="KW-1185">Reference proteome</keyword>
<name>A0A9W8RU15_9HYPO</name>
<protein>
    <recommendedName>
        <fullName evidence="2">Alpha/beta hydrolase fold-3 domain-containing protein</fullName>
    </recommendedName>
</protein>
<dbReference type="Pfam" id="PF07859">
    <property type="entry name" value="Abhydrolase_3"/>
    <property type="match status" value="1"/>
</dbReference>
<dbReference type="GO" id="GO:0016787">
    <property type="term" value="F:hydrolase activity"/>
    <property type="evidence" value="ECO:0007669"/>
    <property type="project" value="UniProtKB-KW"/>
</dbReference>
<evidence type="ECO:0000313" key="3">
    <source>
        <dbReference type="EMBL" id="KAJ4252349.1"/>
    </source>
</evidence>
<dbReference type="Proteomes" id="UP001152049">
    <property type="component" value="Unassembled WGS sequence"/>
</dbReference>
<proteinExistence type="predicted"/>
<sequence length="352" mass="39830">MSRPSIHSRDPALQEAITLRPVPDILFDPQYREARKKHLDGVRHLLPAPQPIEGVLEQELLIPARDGYQVRTVTYRTCPASHNEKSEGLAAQGPLIVLFHEGGWAMGDASDEESNARLFAKELGAVCLVPEYRLAPEHPFPMGVLDCWDVLKWATENFGEIHADPTRGFVVGGSSAGANIAAVLIHQARKEKLSPRLTGQWLSAAYLLPPELVPEEYKYMYTSMWENTVDPVLPPLLKGPDGKTEGFITDMVRADVTSPLFSPFSQEWYNTTAEEQTPIPKAFFQVGGLDPLRDHSLIYQQVLENAWGTKTKLVQYDGFGHMYWANWPQLQRSQDYWRDMMSGMRWLLDKEE</sequence>
<dbReference type="InterPro" id="IPR029058">
    <property type="entry name" value="AB_hydrolase_fold"/>
</dbReference>
<evidence type="ECO:0000256" key="1">
    <source>
        <dbReference type="ARBA" id="ARBA00022801"/>
    </source>
</evidence>
<dbReference type="AlphaFoldDB" id="A0A9W8RU15"/>
<dbReference type="SUPFAM" id="SSF53474">
    <property type="entry name" value="alpha/beta-Hydrolases"/>
    <property type="match status" value="1"/>
</dbReference>
<gene>
    <name evidence="3" type="ORF">NW762_010947</name>
</gene>
<dbReference type="PANTHER" id="PTHR48081:SF8">
    <property type="entry name" value="ALPHA_BETA HYDROLASE FOLD-3 DOMAIN-CONTAINING PROTEIN-RELATED"/>
    <property type="match status" value="1"/>
</dbReference>
<evidence type="ECO:0000313" key="4">
    <source>
        <dbReference type="Proteomes" id="UP001152049"/>
    </source>
</evidence>
<feature type="domain" description="Alpha/beta hydrolase fold-3" evidence="2">
    <location>
        <begin position="96"/>
        <end position="324"/>
    </location>
</feature>
<dbReference type="EMBL" id="JAOQAZ010000026">
    <property type="protein sequence ID" value="KAJ4252349.1"/>
    <property type="molecule type" value="Genomic_DNA"/>
</dbReference>
<dbReference type="InterPro" id="IPR050300">
    <property type="entry name" value="GDXG_lipolytic_enzyme"/>
</dbReference>
<reference evidence="3" key="1">
    <citation type="submission" date="2022-09" db="EMBL/GenBank/DDBJ databases">
        <title>Fusarium specimens isolated from Avocado Roots.</title>
        <authorList>
            <person name="Stajich J."/>
            <person name="Roper C."/>
            <person name="Heimlech-Rivalta G."/>
        </authorList>
    </citation>
    <scope>NUCLEOTIDE SEQUENCE</scope>
    <source>
        <strain evidence="3">CF00136</strain>
    </source>
</reference>
<dbReference type="OrthoDB" id="408631at2759"/>
<dbReference type="Gene3D" id="3.40.50.1820">
    <property type="entry name" value="alpha/beta hydrolase"/>
    <property type="match status" value="1"/>
</dbReference>
<dbReference type="InterPro" id="IPR013094">
    <property type="entry name" value="AB_hydrolase_3"/>
</dbReference>
<accession>A0A9W8RU15</accession>
<comment type="caution">
    <text evidence="3">The sequence shown here is derived from an EMBL/GenBank/DDBJ whole genome shotgun (WGS) entry which is preliminary data.</text>
</comment>
<organism evidence="3 4">
    <name type="scientific">Fusarium torreyae</name>
    <dbReference type="NCBI Taxonomy" id="1237075"/>
    <lineage>
        <taxon>Eukaryota</taxon>
        <taxon>Fungi</taxon>
        <taxon>Dikarya</taxon>
        <taxon>Ascomycota</taxon>
        <taxon>Pezizomycotina</taxon>
        <taxon>Sordariomycetes</taxon>
        <taxon>Hypocreomycetidae</taxon>
        <taxon>Hypocreales</taxon>
        <taxon>Nectriaceae</taxon>
        <taxon>Fusarium</taxon>
    </lineage>
</organism>
<dbReference type="PANTHER" id="PTHR48081">
    <property type="entry name" value="AB HYDROLASE SUPERFAMILY PROTEIN C4A8.06C"/>
    <property type="match status" value="1"/>
</dbReference>
<evidence type="ECO:0000259" key="2">
    <source>
        <dbReference type="Pfam" id="PF07859"/>
    </source>
</evidence>
<keyword evidence="1" id="KW-0378">Hydrolase</keyword>